<evidence type="ECO:0000256" key="1">
    <source>
        <dbReference type="SAM" id="Phobius"/>
    </source>
</evidence>
<dbReference type="AlphaFoldDB" id="A0A4P6ESR1"/>
<organism evidence="2 3">
    <name type="scientific">Paenibacillus protaetiae</name>
    <dbReference type="NCBI Taxonomy" id="2509456"/>
    <lineage>
        <taxon>Bacteria</taxon>
        <taxon>Bacillati</taxon>
        <taxon>Bacillota</taxon>
        <taxon>Bacilli</taxon>
        <taxon>Bacillales</taxon>
        <taxon>Paenibacillaceae</taxon>
        <taxon>Paenibacillus</taxon>
    </lineage>
</organism>
<proteinExistence type="predicted"/>
<feature type="transmembrane region" description="Helical" evidence="1">
    <location>
        <begin position="113"/>
        <end position="133"/>
    </location>
</feature>
<dbReference type="Proteomes" id="UP000293568">
    <property type="component" value="Chromosome"/>
</dbReference>
<evidence type="ECO:0000313" key="2">
    <source>
        <dbReference type="EMBL" id="QAY66180.1"/>
    </source>
</evidence>
<protein>
    <submittedName>
        <fullName evidence="2">Uncharacterized protein</fullName>
    </submittedName>
</protein>
<dbReference type="OrthoDB" id="2660843at2"/>
<feature type="transmembrane region" description="Helical" evidence="1">
    <location>
        <begin position="169"/>
        <end position="192"/>
    </location>
</feature>
<feature type="transmembrane region" description="Helical" evidence="1">
    <location>
        <begin position="88"/>
        <end position="107"/>
    </location>
</feature>
<keyword evidence="1" id="KW-0812">Transmembrane</keyword>
<dbReference type="KEGG" id="pprt:ET464_06995"/>
<dbReference type="Pfam" id="PF24124">
    <property type="entry name" value="YphA"/>
    <property type="match status" value="1"/>
</dbReference>
<reference evidence="2 3" key="1">
    <citation type="submission" date="2019-01" db="EMBL/GenBank/DDBJ databases">
        <title>Genome sequencing of strain FW100M-2.</title>
        <authorList>
            <person name="Heo J."/>
            <person name="Kim S.-J."/>
            <person name="Kim J.-S."/>
            <person name="Hong S.-B."/>
            <person name="Kwon S.-W."/>
        </authorList>
    </citation>
    <scope>NUCLEOTIDE SEQUENCE [LARGE SCALE GENOMIC DNA]</scope>
    <source>
        <strain evidence="2 3">FW100M-2</strain>
    </source>
</reference>
<dbReference type="RefSeq" id="WP_129439500.1">
    <property type="nucleotide sequence ID" value="NZ_CP035492.1"/>
</dbReference>
<evidence type="ECO:0000313" key="3">
    <source>
        <dbReference type="Proteomes" id="UP000293568"/>
    </source>
</evidence>
<accession>A0A4P6ESR1</accession>
<dbReference type="EMBL" id="CP035492">
    <property type="protein sequence ID" value="QAY66180.1"/>
    <property type="molecule type" value="Genomic_DNA"/>
</dbReference>
<keyword evidence="1" id="KW-0472">Membrane</keyword>
<keyword evidence="3" id="KW-1185">Reference proteome</keyword>
<keyword evidence="1" id="KW-1133">Transmembrane helix</keyword>
<dbReference type="InterPro" id="IPR014617">
    <property type="entry name" value="YphA_Bacsu"/>
</dbReference>
<feature type="transmembrane region" description="Helical" evidence="1">
    <location>
        <begin position="59"/>
        <end position="76"/>
    </location>
</feature>
<feature type="transmembrane region" description="Helical" evidence="1">
    <location>
        <begin position="6"/>
        <end position="27"/>
    </location>
</feature>
<sequence length="217" mass="23046">MNPGFISLLILIAAGILLSTGWGTVFFPGVSGRAAAAAGVGCGLLQLVYGTFMLGHIHIEYYGGVFALLLLSSAVFRSEKPVTQTGYLMLCAFIVGIIWGSVKQIYYADPVFYWVHPVWDAPLLGGLLASAFVSKLAHQFALLVWSAIWSEITGAALSTLGYTASIGSLAWWDGLLISLAAARTVTAVLGWLKKAVRKLPYLSWKTSGEAGGDADEA</sequence>
<gene>
    <name evidence="2" type="ORF">ET464_06995</name>
</gene>
<name>A0A4P6ESR1_9BACL</name>
<feature type="transmembrane region" description="Helical" evidence="1">
    <location>
        <begin position="140"/>
        <end position="163"/>
    </location>
</feature>